<reference evidence="1 2" key="1">
    <citation type="submission" date="2020-02" db="EMBL/GenBank/DDBJ databases">
        <authorList>
            <person name="Zheng R.K."/>
            <person name="Sun C.M."/>
        </authorList>
    </citation>
    <scope>NUCLEOTIDE SEQUENCE [LARGE SCALE GENOMIC DNA]</scope>
    <source>
        <strain evidence="2">rifampicinis</strain>
    </source>
</reference>
<dbReference type="InterPro" id="IPR003772">
    <property type="entry name" value="YceD"/>
</dbReference>
<dbReference type="EMBL" id="CP062983">
    <property type="protein sequence ID" value="QPC82637.1"/>
    <property type="molecule type" value="Genomic_DNA"/>
</dbReference>
<dbReference type="Proteomes" id="UP000594468">
    <property type="component" value="Chromosome"/>
</dbReference>
<organism evidence="1 2">
    <name type="scientific">Phototrophicus methaneseepsis</name>
    <dbReference type="NCBI Taxonomy" id="2710758"/>
    <lineage>
        <taxon>Bacteria</taxon>
        <taxon>Bacillati</taxon>
        <taxon>Chloroflexota</taxon>
        <taxon>Candidatus Thermofontia</taxon>
        <taxon>Phototrophicales</taxon>
        <taxon>Phototrophicaceae</taxon>
        <taxon>Phototrophicus</taxon>
    </lineage>
</organism>
<proteinExistence type="predicted"/>
<dbReference type="KEGG" id="pmet:G4Y79_23595"/>
<protein>
    <submittedName>
        <fullName evidence="1">DUF177 domain-containing protein</fullName>
    </submittedName>
</protein>
<dbReference type="AlphaFoldDB" id="A0A7S8E959"/>
<sequence length="178" mass="20006">MKTNNPIALNKRVLKVNVGFLLSDGPGHQHDSRLDIEEPIKVADDLLINKIEGKLRLSRMKEGILVQADLKVQVDTQCNRCLDTFQEELDIELEELYAYPRPIGQSEFWIGADTMLDLAPLLRAEVIIAMSHKTLCRPDCQGLCPTCGTNLNTGSCDCDTDYIDPRLAKLRELLDPNE</sequence>
<evidence type="ECO:0000313" key="2">
    <source>
        <dbReference type="Proteomes" id="UP000594468"/>
    </source>
</evidence>
<gene>
    <name evidence="1" type="ORF">G4Y79_23595</name>
</gene>
<dbReference type="Pfam" id="PF02620">
    <property type="entry name" value="YceD"/>
    <property type="match status" value="1"/>
</dbReference>
<dbReference type="PANTHER" id="PTHR34374">
    <property type="entry name" value="LARGE RIBOSOMAL RNA SUBUNIT ACCUMULATION PROTEIN YCED HOMOLOG 1, CHLOROPLASTIC"/>
    <property type="match status" value="1"/>
</dbReference>
<accession>A0A7S8E959</accession>
<dbReference type="PANTHER" id="PTHR34374:SF1">
    <property type="entry name" value="LARGE RIBOSOMAL RNA SUBUNIT ACCUMULATION PROTEIN YCED HOMOLOG 1, CHLOROPLASTIC"/>
    <property type="match status" value="1"/>
</dbReference>
<name>A0A7S8E959_9CHLR</name>
<dbReference type="RefSeq" id="WP_195170706.1">
    <property type="nucleotide sequence ID" value="NZ_CP062983.1"/>
</dbReference>
<keyword evidence="2" id="KW-1185">Reference proteome</keyword>
<evidence type="ECO:0000313" key="1">
    <source>
        <dbReference type="EMBL" id="QPC82637.1"/>
    </source>
</evidence>